<evidence type="ECO:0000256" key="1">
    <source>
        <dbReference type="ARBA" id="ARBA00023015"/>
    </source>
</evidence>
<dbReference type="InterPro" id="IPR050109">
    <property type="entry name" value="HTH-type_TetR-like_transc_reg"/>
</dbReference>
<proteinExistence type="predicted"/>
<accession>A0A7K3W815</accession>
<dbReference type="Pfam" id="PF00440">
    <property type="entry name" value="TetR_N"/>
    <property type="match status" value="1"/>
</dbReference>
<dbReference type="Proteomes" id="UP000470246">
    <property type="component" value="Unassembled WGS sequence"/>
</dbReference>
<dbReference type="PROSITE" id="PS01081">
    <property type="entry name" value="HTH_TETR_1"/>
    <property type="match status" value="1"/>
</dbReference>
<evidence type="ECO:0000256" key="4">
    <source>
        <dbReference type="PROSITE-ProRule" id="PRU00335"/>
    </source>
</evidence>
<sequence>MERLSAREAQRRDSWRALQAAAVDLVGRRGFAAVTVDDIAAAAGVSRRTFFNHFPTKAAALFDPDPDDAARLSGLLAAADGATDPWMALGAVCREYLTTHTATLAVRRRLTADPELAAYQQDAYRHIQTALDGWVRREYADPLAAALAAATTGAVLGAAFRAWDPDDPPDRFLDLVTRGFTLVRVSPGRAPGRAPGRR</sequence>
<dbReference type="InterPro" id="IPR023772">
    <property type="entry name" value="DNA-bd_HTH_TetR-type_CS"/>
</dbReference>
<dbReference type="AlphaFoldDB" id="A0A7K3W815"/>
<gene>
    <name evidence="6" type="ORF">GCU56_19305</name>
</gene>
<dbReference type="RefSeq" id="WP_163483384.1">
    <property type="nucleotide sequence ID" value="NZ_JAAGWF010000023.1"/>
</dbReference>
<organism evidence="6 7">
    <name type="scientific">Geodermatophilus sabuli</name>
    <dbReference type="NCBI Taxonomy" id="1564158"/>
    <lineage>
        <taxon>Bacteria</taxon>
        <taxon>Bacillati</taxon>
        <taxon>Actinomycetota</taxon>
        <taxon>Actinomycetes</taxon>
        <taxon>Geodermatophilales</taxon>
        <taxon>Geodermatophilaceae</taxon>
        <taxon>Geodermatophilus</taxon>
    </lineage>
</organism>
<dbReference type="Gene3D" id="1.10.357.10">
    <property type="entry name" value="Tetracycline Repressor, domain 2"/>
    <property type="match status" value="1"/>
</dbReference>
<dbReference type="EMBL" id="JAAGWF010000023">
    <property type="protein sequence ID" value="NEK60007.1"/>
    <property type="molecule type" value="Genomic_DNA"/>
</dbReference>
<feature type="DNA-binding region" description="H-T-H motif" evidence="4">
    <location>
        <begin position="35"/>
        <end position="54"/>
    </location>
</feature>
<dbReference type="PRINTS" id="PR00455">
    <property type="entry name" value="HTHTETR"/>
</dbReference>
<evidence type="ECO:0000259" key="5">
    <source>
        <dbReference type="PROSITE" id="PS50977"/>
    </source>
</evidence>
<evidence type="ECO:0000256" key="2">
    <source>
        <dbReference type="ARBA" id="ARBA00023125"/>
    </source>
</evidence>
<dbReference type="PROSITE" id="PS50977">
    <property type="entry name" value="HTH_TETR_2"/>
    <property type="match status" value="1"/>
</dbReference>
<evidence type="ECO:0000256" key="3">
    <source>
        <dbReference type="ARBA" id="ARBA00023163"/>
    </source>
</evidence>
<keyword evidence="7" id="KW-1185">Reference proteome</keyword>
<keyword evidence="3" id="KW-0804">Transcription</keyword>
<reference evidence="6 7" key="1">
    <citation type="submission" date="2020-02" db="EMBL/GenBank/DDBJ databases">
        <title>Geodermatophilus sabuli CPCC 205279 I12A-02694.</title>
        <authorList>
            <person name="Jiang Z."/>
        </authorList>
    </citation>
    <scope>NUCLEOTIDE SEQUENCE [LARGE SCALE GENOMIC DNA]</scope>
    <source>
        <strain evidence="6 7">I12A-02694</strain>
    </source>
</reference>
<keyword evidence="1" id="KW-0805">Transcription regulation</keyword>
<comment type="caution">
    <text evidence="6">The sequence shown here is derived from an EMBL/GenBank/DDBJ whole genome shotgun (WGS) entry which is preliminary data.</text>
</comment>
<keyword evidence="2 4" id="KW-0238">DNA-binding</keyword>
<evidence type="ECO:0000313" key="7">
    <source>
        <dbReference type="Proteomes" id="UP000470246"/>
    </source>
</evidence>
<dbReference type="InterPro" id="IPR009057">
    <property type="entry name" value="Homeodomain-like_sf"/>
</dbReference>
<dbReference type="GO" id="GO:0000976">
    <property type="term" value="F:transcription cis-regulatory region binding"/>
    <property type="evidence" value="ECO:0007669"/>
    <property type="project" value="TreeGrafter"/>
</dbReference>
<evidence type="ECO:0000313" key="6">
    <source>
        <dbReference type="EMBL" id="NEK60007.1"/>
    </source>
</evidence>
<dbReference type="PANTHER" id="PTHR30055">
    <property type="entry name" value="HTH-TYPE TRANSCRIPTIONAL REGULATOR RUTR"/>
    <property type="match status" value="1"/>
</dbReference>
<dbReference type="SUPFAM" id="SSF46689">
    <property type="entry name" value="Homeodomain-like"/>
    <property type="match status" value="1"/>
</dbReference>
<dbReference type="InterPro" id="IPR001647">
    <property type="entry name" value="HTH_TetR"/>
</dbReference>
<dbReference type="PANTHER" id="PTHR30055:SF234">
    <property type="entry name" value="HTH-TYPE TRANSCRIPTIONAL REGULATOR BETI"/>
    <property type="match status" value="1"/>
</dbReference>
<name>A0A7K3W815_9ACTN</name>
<protein>
    <submittedName>
        <fullName evidence="6">TetR family transcriptional regulator</fullName>
    </submittedName>
</protein>
<feature type="domain" description="HTH tetR-type" evidence="5">
    <location>
        <begin position="12"/>
        <end position="72"/>
    </location>
</feature>
<dbReference type="GO" id="GO:0003700">
    <property type="term" value="F:DNA-binding transcription factor activity"/>
    <property type="evidence" value="ECO:0007669"/>
    <property type="project" value="TreeGrafter"/>
</dbReference>